<dbReference type="GeneID" id="10501555"/>
<dbReference type="Gene3D" id="3.10.620.30">
    <property type="match status" value="1"/>
</dbReference>
<accession>F0ZL49</accession>
<dbReference type="VEuPathDB" id="AmoebaDB:DICPUDRAFT_152350"/>
<feature type="domain" description="Transglutaminase-like" evidence="2">
    <location>
        <begin position="820"/>
        <end position="887"/>
    </location>
</feature>
<dbReference type="OMA" id="MIDYANT"/>
<dbReference type="InterPro" id="IPR038765">
    <property type="entry name" value="Papain-like_cys_pep_sf"/>
</dbReference>
<dbReference type="STRING" id="5786.F0ZL49"/>
<dbReference type="InterPro" id="IPR002931">
    <property type="entry name" value="Transglutaminase-like"/>
</dbReference>
<name>F0ZL49_DICPU</name>
<evidence type="ECO:0000313" key="4">
    <source>
        <dbReference type="Proteomes" id="UP000001064"/>
    </source>
</evidence>
<evidence type="ECO:0000259" key="2">
    <source>
        <dbReference type="SMART" id="SM00460"/>
    </source>
</evidence>
<dbReference type="KEGG" id="dpp:DICPUDRAFT_152350"/>
<dbReference type="SUPFAM" id="SSF54001">
    <property type="entry name" value="Cysteine proteinases"/>
    <property type="match status" value="1"/>
</dbReference>
<reference evidence="4" key="1">
    <citation type="journal article" date="2011" name="Genome Biol.">
        <title>Comparative genomics of the social amoebae Dictyostelium discoideum and Dictyostelium purpureum.</title>
        <authorList>
            <consortium name="US DOE Joint Genome Institute (JGI-PGF)"/>
            <person name="Sucgang R."/>
            <person name="Kuo A."/>
            <person name="Tian X."/>
            <person name="Salerno W."/>
            <person name="Parikh A."/>
            <person name="Feasley C.L."/>
            <person name="Dalin E."/>
            <person name="Tu H."/>
            <person name="Huang E."/>
            <person name="Barry K."/>
            <person name="Lindquist E."/>
            <person name="Shapiro H."/>
            <person name="Bruce D."/>
            <person name="Schmutz J."/>
            <person name="Salamov A."/>
            <person name="Fey P."/>
            <person name="Gaudet P."/>
            <person name="Anjard C."/>
            <person name="Babu M.M."/>
            <person name="Basu S."/>
            <person name="Bushmanova Y."/>
            <person name="van der Wel H."/>
            <person name="Katoh-Kurasawa M."/>
            <person name="Dinh C."/>
            <person name="Coutinho P.M."/>
            <person name="Saito T."/>
            <person name="Elias M."/>
            <person name="Schaap P."/>
            <person name="Kay R.R."/>
            <person name="Henrissat B."/>
            <person name="Eichinger L."/>
            <person name="Rivero F."/>
            <person name="Putnam N.H."/>
            <person name="West C.M."/>
            <person name="Loomis W.F."/>
            <person name="Chisholm R.L."/>
            <person name="Shaulsky G."/>
            <person name="Strassmann J.E."/>
            <person name="Queller D.C."/>
            <person name="Kuspa A."/>
            <person name="Grigoriev I.V."/>
        </authorList>
    </citation>
    <scope>NUCLEOTIDE SEQUENCE [LARGE SCALE GENOMIC DNA]</scope>
    <source>
        <strain evidence="4">QSDP1</strain>
    </source>
</reference>
<organism evidence="3 4">
    <name type="scientific">Dictyostelium purpureum</name>
    <name type="common">Slime mold</name>
    <dbReference type="NCBI Taxonomy" id="5786"/>
    <lineage>
        <taxon>Eukaryota</taxon>
        <taxon>Amoebozoa</taxon>
        <taxon>Evosea</taxon>
        <taxon>Eumycetozoa</taxon>
        <taxon>Dictyostelia</taxon>
        <taxon>Dictyosteliales</taxon>
        <taxon>Dictyosteliaceae</taxon>
        <taxon>Dictyostelium</taxon>
    </lineage>
</organism>
<protein>
    <recommendedName>
        <fullName evidence="2">Transglutaminase-like domain-containing protein</fullName>
    </recommendedName>
</protein>
<proteinExistence type="predicted"/>
<dbReference type="Pfam" id="PF01841">
    <property type="entry name" value="Transglut_core"/>
    <property type="match status" value="1"/>
</dbReference>
<feature type="compositionally biased region" description="Polar residues" evidence="1">
    <location>
        <begin position="354"/>
        <end position="376"/>
    </location>
</feature>
<dbReference type="OrthoDB" id="10636022at2759"/>
<feature type="compositionally biased region" description="Polar residues" evidence="1">
    <location>
        <begin position="477"/>
        <end position="513"/>
    </location>
</feature>
<dbReference type="EMBL" id="GL871063">
    <property type="protein sequence ID" value="EGC35344.1"/>
    <property type="molecule type" value="Genomic_DNA"/>
</dbReference>
<feature type="region of interest" description="Disordered" evidence="1">
    <location>
        <begin position="477"/>
        <end position="542"/>
    </location>
</feature>
<dbReference type="PANTHER" id="PTHR37002:SF13">
    <property type="entry name" value="TRANSGLUTAMINASE-LIKE DOMAIN-CONTAINING PROTEIN"/>
    <property type="match status" value="1"/>
</dbReference>
<dbReference type="FunCoup" id="F0ZL49">
    <property type="interactions" value="743"/>
</dbReference>
<feature type="compositionally biased region" description="Low complexity" evidence="1">
    <location>
        <begin position="402"/>
        <end position="416"/>
    </location>
</feature>
<keyword evidence="4" id="KW-1185">Reference proteome</keyword>
<gene>
    <name evidence="3" type="ORF">DICPUDRAFT_152350</name>
</gene>
<evidence type="ECO:0000256" key="1">
    <source>
        <dbReference type="SAM" id="MobiDB-lite"/>
    </source>
</evidence>
<feature type="compositionally biased region" description="Pro residues" evidence="1">
    <location>
        <begin position="390"/>
        <end position="401"/>
    </location>
</feature>
<dbReference type="InParanoid" id="F0ZL49"/>
<sequence>MNSRSNSVSSLNNNINNNKTTTNNILYDNNYDLIKNEFYKLSNNILNIYDSLNNYCDSIKLIYIGQNSYLNNSFSYYDSNHPISKYGNEILTQIDLVFNEWGLNQAANFQALVEFCNQLDAIRIKIESYESGNKSDSNLKSEVFNDVIHQFDCRVNNFDIPLINIQFSLNSLITSISTIQNNSSSSLQNKINFINPVSHLSQINTNTQQLNGKINNSSNNNMNKPINNSSNNIINSSNNSLNKPPLPTASNIKKASLKPLARPSSVEIPKIDAPDNMYRSENKEKHILGQHITPPARAIPLTPQQHTTPAPRLDILKQQTKPAAATIQPIKPAATPPLSRPSDDIVPNRPAPIPQQTNHNLVSRPRAQSVNYSSPPLQRPPVSPIQTRPSPVPLFPKPAPQPLLQKPAPQPLHQKPVTQLAPQQQPLRPTPTFPKPLASPSQQNNLNSQPPEQSIHQPLRPAQSFPKPLATAQQNNIATEPQSRPLASSSRSQANSYQQQNKSANASTPAPYQNNNYINNFNSNSFNYQRPLPQPQPKFQPYPSIEENKQMISSKPTSSSSSSSKKGFSFSKLVKEIEDGVNSSNGGFGMAVMGGGPSCGLTGRPISNDPNIQDLMYDYEKHRKIFGNKRFKLSYSYTQTVSYKKFNNKYTILKGKPVSGSSVYLYIFEPLTFQSQNITSSNIVFRDSNGFVAEPTVISHFQNILSVEFKTPKEGQTFYCDYEFTADLYSATLVEAAPNEQIQVEPISNSEREFFLKVEGQLKFNTPEFEQFINDNLLYPQQYSDGTLESKLCFSYRVSLYIKCYVKYDLSSGNQEPLETIRKGLGNCSSYSILFASILRYNDIPCRIISGLVSRKKETLLIGGRAAHGQNEFYIEEIGWVPYNGAFMDHGAYNFLAFGRSLGDLLTLGMLQEKGILPTDPNNERDFQMLHIQPPASYEGTKITSADFITDDQLQKIDNYSFLLT</sequence>
<dbReference type="AlphaFoldDB" id="F0ZL49"/>
<dbReference type="PANTHER" id="PTHR37002">
    <property type="entry name" value="AGAP007005-PA"/>
    <property type="match status" value="1"/>
</dbReference>
<feature type="compositionally biased region" description="Low complexity" evidence="1">
    <location>
        <begin position="514"/>
        <end position="528"/>
    </location>
</feature>
<dbReference type="Proteomes" id="UP000001064">
    <property type="component" value="Unassembled WGS sequence"/>
</dbReference>
<feature type="compositionally biased region" description="Polar residues" evidence="1">
    <location>
        <begin position="439"/>
        <end position="456"/>
    </location>
</feature>
<feature type="region of interest" description="Disordered" evidence="1">
    <location>
        <begin position="319"/>
        <end position="465"/>
    </location>
</feature>
<dbReference type="PRINTS" id="PR01217">
    <property type="entry name" value="PRICHEXTENSN"/>
</dbReference>
<dbReference type="RefSeq" id="XP_003288151.1">
    <property type="nucleotide sequence ID" value="XM_003288103.1"/>
</dbReference>
<evidence type="ECO:0000313" key="3">
    <source>
        <dbReference type="EMBL" id="EGC35344.1"/>
    </source>
</evidence>
<dbReference type="SMART" id="SM00460">
    <property type="entry name" value="TGc"/>
    <property type="match status" value="1"/>
</dbReference>
<dbReference type="eggNOG" id="ENOG502RSR0">
    <property type="taxonomic scope" value="Eukaryota"/>
</dbReference>